<dbReference type="STRING" id="97359.A0A550C2H4"/>
<dbReference type="EMBL" id="VDMD01000031">
    <property type="protein sequence ID" value="TRM59005.1"/>
    <property type="molecule type" value="Genomic_DNA"/>
</dbReference>
<comment type="caution">
    <text evidence="3">The sequence shown here is derived from an EMBL/GenBank/DDBJ whole genome shotgun (WGS) entry which is preliminary data.</text>
</comment>
<protein>
    <submittedName>
        <fullName evidence="3">Uncharacterized protein</fullName>
    </submittedName>
</protein>
<dbReference type="AlphaFoldDB" id="A0A550C2H4"/>
<dbReference type="OrthoDB" id="2756618at2759"/>
<proteinExistence type="predicted"/>
<feature type="transmembrane region" description="Helical" evidence="2">
    <location>
        <begin position="170"/>
        <end position="195"/>
    </location>
</feature>
<evidence type="ECO:0000256" key="1">
    <source>
        <dbReference type="SAM" id="MobiDB-lite"/>
    </source>
</evidence>
<organism evidence="3 4">
    <name type="scientific">Schizophyllum amplum</name>
    <dbReference type="NCBI Taxonomy" id="97359"/>
    <lineage>
        <taxon>Eukaryota</taxon>
        <taxon>Fungi</taxon>
        <taxon>Dikarya</taxon>
        <taxon>Basidiomycota</taxon>
        <taxon>Agaricomycotina</taxon>
        <taxon>Agaricomycetes</taxon>
        <taxon>Agaricomycetidae</taxon>
        <taxon>Agaricales</taxon>
        <taxon>Schizophyllaceae</taxon>
        <taxon>Schizophyllum</taxon>
    </lineage>
</organism>
<dbReference type="Proteomes" id="UP000320762">
    <property type="component" value="Unassembled WGS sequence"/>
</dbReference>
<feature type="transmembrane region" description="Helical" evidence="2">
    <location>
        <begin position="131"/>
        <end position="150"/>
    </location>
</feature>
<feature type="transmembrane region" description="Helical" evidence="2">
    <location>
        <begin position="51"/>
        <end position="78"/>
    </location>
</feature>
<feature type="transmembrane region" description="Helical" evidence="2">
    <location>
        <begin position="220"/>
        <end position="244"/>
    </location>
</feature>
<name>A0A550C2H4_9AGAR</name>
<keyword evidence="2" id="KW-1133">Transmembrane helix</keyword>
<keyword evidence="2" id="KW-0472">Membrane</keyword>
<feature type="region of interest" description="Disordered" evidence="1">
    <location>
        <begin position="327"/>
        <end position="350"/>
    </location>
</feature>
<feature type="transmembrane region" description="Helical" evidence="2">
    <location>
        <begin position="250"/>
        <end position="269"/>
    </location>
</feature>
<gene>
    <name evidence="3" type="ORF">BD626DRAFT_573030</name>
</gene>
<keyword evidence="2" id="KW-0812">Transmembrane</keyword>
<keyword evidence="4" id="KW-1185">Reference proteome</keyword>
<accession>A0A550C2H4</accession>
<evidence type="ECO:0000313" key="3">
    <source>
        <dbReference type="EMBL" id="TRM59005.1"/>
    </source>
</evidence>
<feature type="transmembrane region" description="Helical" evidence="2">
    <location>
        <begin position="12"/>
        <end position="39"/>
    </location>
</feature>
<sequence length="350" mass="37517">MAVTGGITLDKASFVGLILETLGFGIFNALFIATVYALFQKARSDRMNWSLLITLCMIWALTLAHWVVNVCRGAIAFVESQATPMGALSYYADLAVPLYAAKTAIYVMLTFVGDSFVAYRCWVVWGRKHYILILPAMMCLGTVIVGFIATAKFTQVKEGDLIFAATLVPWITSFIIMSLGTNVLCTFLIAARIVASQRRVAAYSKGPSPGVFLSSRISSVLIIIVESAGVYSAALISLVTVYLLDSNGQYAILDLTAPIIGITFSMIIIRVSLVDSGSKGPQSGSAGLRSWASGSRDPGRLPSASRAVAVNVTRLVEMNGDQHAVQYDSDTKSVPTYSDGGKDAALYTTP</sequence>
<evidence type="ECO:0000256" key="2">
    <source>
        <dbReference type="SAM" id="Phobius"/>
    </source>
</evidence>
<feature type="transmembrane region" description="Helical" evidence="2">
    <location>
        <begin position="98"/>
        <end position="119"/>
    </location>
</feature>
<feature type="region of interest" description="Disordered" evidence="1">
    <location>
        <begin position="277"/>
        <end position="303"/>
    </location>
</feature>
<reference evidence="3 4" key="1">
    <citation type="journal article" date="2019" name="New Phytol.">
        <title>Comparative genomics reveals unique wood-decay strategies and fruiting body development in the Schizophyllaceae.</title>
        <authorList>
            <person name="Almasi E."/>
            <person name="Sahu N."/>
            <person name="Krizsan K."/>
            <person name="Balint B."/>
            <person name="Kovacs G.M."/>
            <person name="Kiss B."/>
            <person name="Cseklye J."/>
            <person name="Drula E."/>
            <person name="Henrissat B."/>
            <person name="Nagy I."/>
            <person name="Chovatia M."/>
            <person name="Adam C."/>
            <person name="LaButti K."/>
            <person name="Lipzen A."/>
            <person name="Riley R."/>
            <person name="Grigoriev I.V."/>
            <person name="Nagy L.G."/>
        </authorList>
    </citation>
    <scope>NUCLEOTIDE SEQUENCE [LARGE SCALE GENOMIC DNA]</scope>
    <source>
        <strain evidence="3 4">NL-1724</strain>
    </source>
</reference>
<evidence type="ECO:0000313" key="4">
    <source>
        <dbReference type="Proteomes" id="UP000320762"/>
    </source>
</evidence>